<accession>A0AAQ3JUM3</accession>
<feature type="binding site" evidence="12">
    <location>
        <position position="41"/>
    </location>
    <ligand>
        <name>ATP</name>
        <dbReference type="ChEBI" id="CHEBI:30616"/>
    </ligand>
</feature>
<dbReference type="PROSITE" id="PS00108">
    <property type="entry name" value="PROTEIN_KINASE_ST"/>
    <property type="match status" value="1"/>
</dbReference>
<comment type="catalytic activity">
    <reaction evidence="10">
        <text>L-threonyl-[protein] + ATP = O-phospho-L-threonyl-[protein] + ADP + H(+)</text>
        <dbReference type="Rhea" id="RHEA:46608"/>
        <dbReference type="Rhea" id="RHEA-COMP:11060"/>
        <dbReference type="Rhea" id="RHEA-COMP:11605"/>
        <dbReference type="ChEBI" id="CHEBI:15378"/>
        <dbReference type="ChEBI" id="CHEBI:30013"/>
        <dbReference type="ChEBI" id="CHEBI:30616"/>
        <dbReference type="ChEBI" id="CHEBI:61977"/>
        <dbReference type="ChEBI" id="CHEBI:456216"/>
        <dbReference type="EC" id="2.7.11.1"/>
    </reaction>
</comment>
<evidence type="ECO:0000256" key="6">
    <source>
        <dbReference type="ARBA" id="ARBA00022741"/>
    </source>
</evidence>
<dbReference type="EMBL" id="CP136891">
    <property type="protein sequence ID" value="WOK96708.1"/>
    <property type="molecule type" value="Genomic_DNA"/>
</dbReference>
<dbReference type="AlphaFoldDB" id="A0AAQ3JUM3"/>
<protein>
    <recommendedName>
        <fullName evidence="3">non-specific serine/threonine protein kinase</fullName>
        <ecNumber evidence="3">2.7.11.1</ecNumber>
    </recommendedName>
</protein>
<keyword evidence="6 12" id="KW-0547">Nucleotide-binding</keyword>
<evidence type="ECO:0000256" key="7">
    <source>
        <dbReference type="ARBA" id="ARBA00022777"/>
    </source>
</evidence>
<dbReference type="PANTHER" id="PTHR43895">
    <property type="entry name" value="CALCIUM/CALMODULIN-DEPENDENT PROTEIN KINASE KINASE-RELATED"/>
    <property type="match status" value="1"/>
</dbReference>
<dbReference type="PROSITE" id="PS50011">
    <property type="entry name" value="PROTEIN_KINASE_DOM"/>
    <property type="match status" value="1"/>
</dbReference>
<evidence type="ECO:0000256" key="10">
    <source>
        <dbReference type="ARBA" id="ARBA00047899"/>
    </source>
</evidence>
<reference evidence="16 17" key="1">
    <citation type="submission" date="2023-10" db="EMBL/GenBank/DDBJ databases">
        <title>Chromosome-scale genome assembly provides insights into flower coloration mechanisms of Canna indica.</title>
        <authorList>
            <person name="Li C."/>
        </authorList>
    </citation>
    <scope>NUCLEOTIDE SEQUENCE [LARGE SCALE GENOMIC DNA]</scope>
    <source>
        <tissue evidence="16">Flower</tissue>
    </source>
</reference>
<comment type="catalytic activity">
    <reaction evidence="11">
        <text>L-seryl-[protein] + ATP = O-phospho-L-seryl-[protein] + ADP + H(+)</text>
        <dbReference type="Rhea" id="RHEA:17989"/>
        <dbReference type="Rhea" id="RHEA-COMP:9863"/>
        <dbReference type="Rhea" id="RHEA-COMP:11604"/>
        <dbReference type="ChEBI" id="CHEBI:15378"/>
        <dbReference type="ChEBI" id="CHEBI:29999"/>
        <dbReference type="ChEBI" id="CHEBI:30616"/>
        <dbReference type="ChEBI" id="CHEBI:83421"/>
        <dbReference type="ChEBI" id="CHEBI:456216"/>
        <dbReference type="EC" id="2.7.11.1"/>
    </reaction>
</comment>
<dbReference type="PROSITE" id="PS00107">
    <property type="entry name" value="PROTEIN_KINASE_ATP"/>
    <property type="match status" value="1"/>
</dbReference>
<evidence type="ECO:0000256" key="4">
    <source>
        <dbReference type="ARBA" id="ARBA00022527"/>
    </source>
</evidence>
<dbReference type="Gene3D" id="3.30.200.20">
    <property type="entry name" value="Phosphorylase Kinase, domain 1"/>
    <property type="match status" value="1"/>
</dbReference>
<dbReference type="InterPro" id="IPR017441">
    <property type="entry name" value="Protein_kinase_ATP_BS"/>
</dbReference>
<keyword evidence="8 12" id="KW-0067">ATP-binding</keyword>
<evidence type="ECO:0000256" key="2">
    <source>
        <dbReference type="ARBA" id="ARBA00006234"/>
    </source>
</evidence>
<proteinExistence type="inferred from homology"/>
<keyword evidence="4 13" id="KW-0723">Serine/threonine-protein kinase</keyword>
<dbReference type="InterPro" id="IPR004041">
    <property type="entry name" value="NAF_dom"/>
</dbReference>
<keyword evidence="5" id="KW-0808">Transferase</keyword>
<evidence type="ECO:0000256" key="5">
    <source>
        <dbReference type="ARBA" id="ARBA00022679"/>
    </source>
</evidence>
<feature type="domain" description="NAF" evidence="15">
    <location>
        <begin position="308"/>
        <end position="332"/>
    </location>
</feature>
<evidence type="ECO:0000256" key="8">
    <source>
        <dbReference type="ARBA" id="ARBA00022840"/>
    </source>
</evidence>
<dbReference type="EC" id="2.7.11.1" evidence="3"/>
<name>A0AAQ3JUM3_9LILI</name>
<dbReference type="SMART" id="SM00220">
    <property type="entry name" value="S_TKc"/>
    <property type="match status" value="1"/>
</dbReference>
<dbReference type="Pfam" id="PF00069">
    <property type="entry name" value="Pkinase"/>
    <property type="match status" value="1"/>
</dbReference>
<dbReference type="SUPFAM" id="SSF56112">
    <property type="entry name" value="Protein kinase-like (PK-like)"/>
    <property type="match status" value="1"/>
</dbReference>
<dbReference type="InterPro" id="IPR000719">
    <property type="entry name" value="Prot_kinase_dom"/>
</dbReference>
<keyword evidence="17" id="KW-1185">Reference proteome</keyword>
<evidence type="ECO:0000259" key="15">
    <source>
        <dbReference type="PROSITE" id="PS50816"/>
    </source>
</evidence>
<dbReference type="CDD" id="cd14663">
    <property type="entry name" value="STKc_SnRK3"/>
    <property type="match status" value="1"/>
</dbReference>
<dbReference type="InterPro" id="IPR018451">
    <property type="entry name" value="NAF/FISL_domain"/>
</dbReference>
<dbReference type="Gene3D" id="1.10.510.10">
    <property type="entry name" value="Transferase(Phosphotransferase) domain 1"/>
    <property type="match status" value="1"/>
</dbReference>
<sequence length="448" mass="50878">MENRGTVVMQKYEIGRLLGKGTFAKVYYARNISNGQSVAIKMIDKEKVMKVGLMEHVKREISVMRLVRHPNVVELFEVLATRTKIYFVMEYVKGGELFSKVSKGKVPEDDARKYFQQLISAIDYCHSRGVYHRDLKPENLLLDENDNLKVTDFGLSALIDSKRQDNLLHTTCGTPAYVSPEVISRIGYDGAKADIWSCGVVLFVLMAGYYPFHDSNLMEMYRKIGKGEFKCPSWFSSGAKKLITKILDPDPSTRISIAKIKESKWFKKGLGDRKLKLEEQPKDSVPMDVAAVSNSSVSTTEQEKQDSMKLMNLNAFDIISLSVGFDLSGFFVENHQKEEAWFTSKETASTIISRLHDMAKLLKLKVIKKEDGVLKMATLNDGRNGILGVDFEIFDVSPSFYLVEMNRSSGDTLEYQKLLKEGIRPALADIVWAWQGDRQYPRPRQQQS</sequence>
<evidence type="ECO:0000313" key="16">
    <source>
        <dbReference type="EMBL" id="WOK96708.1"/>
    </source>
</evidence>
<evidence type="ECO:0000256" key="9">
    <source>
        <dbReference type="ARBA" id="ARBA00023211"/>
    </source>
</evidence>
<comment type="similarity">
    <text evidence="2">Belongs to the protein kinase superfamily. CAMK Ser/Thr protein kinase family. SNF1 subfamily.</text>
</comment>
<dbReference type="GO" id="GO:0005524">
    <property type="term" value="F:ATP binding"/>
    <property type="evidence" value="ECO:0007669"/>
    <property type="project" value="UniProtKB-UniRule"/>
</dbReference>
<organism evidence="16 17">
    <name type="scientific">Canna indica</name>
    <name type="common">Indian-shot</name>
    <dbReference type="NCBI Taxonomy" id="4628"/>
    <lineage>
        <taxon>Eukaryota</taxon>
        <taxon>Viridiplantae</taxon>
        <taxon>Streptophyta</taxon>
        <taxon>Embryophyta</taxon>
        <taxon>Tracheophyta</taxon>
        <taxon>Spermatophyta</taxon>
        <taxon>Magnoliopsida</taxon>
        <taxon>Liliopsida</taxon>
        <taxon>Zingiberales</taxon>
        <taxon>Cannaceae</taxon>
        <taxon>Canna</taxon>
    </lineage>
</organism>
<dbReference type="Gene3D" id="3.30.310.80">
    <property type="entry name" value="Kinase associated domain 1, KA1"/>
    <property type="match status" value="1"/>
</dbReference>
<dbReference type="FunFam" id="1.10.510.10:FF:000279">
    <property type="entry name" value="Non-specific serine/threonine protein kinase"/>
    <property type="match status" value="1"/>
</dbReference>
<comment type="cofactor">
    <cofactor evidence="1">
        <name>Mn(2+)</name>
        <dbReference type="ChEBI" id="CHEBI:29035"/>
    </cofactor>
</comment>
<dbReference type="FunFam" id="3.30.200.20:FF:000096">
    <property type="entry name" value="Non-specific serine/threonine protein kinase"/>
    <property type="match status" value="1"/>
</dbReference>
<keyword evidence="7 16" id="KW-0418">Kinase</keyword>
<evidence type="ECO:0000256" key="3">
    <source>
        <dbReference type="ARBA" id="ARBA00012513"/>
    </source>
</evidence>
<dbReference type="FunFam" id="3.30.310.80:FF:000005">
    <property type="entry name" value="Non-specific serine/threonine protein kinase"/>
    <property type="match status" value="1"/>
</dbReference>
<evidence type="ECO:0000256" key="13">
    <source>
        <dbReference type="RuleBase" id="RU000304"/>
    </source>
</evidence>
<feature type="domain" description="Protein kinase" evidence="14">
    <location>
        <begin position="12"/>
        <end position="266"/>
    </location>
</feature>
<dbReference type="PANTHER" id="PTHR43895:SF28">
    <property type="entry name" value="CBL-INTERACTING SERINE_THREONINE-PROTEIN KINASE 15"/>
    <property type="match status" value="1"/>
</dbReference>
<evidence type="ECO:0000256" key="11">
    <source>
        <dbReference type="ARBA" id="ARBA00048679"/>
    </source>
</evidence>
<dbReference type="InterPro" id="IPR011009">
    <property type="entry name" value="Kinase-like_dom_sf"/>
</dbReference>
<dbReference type="CDD" id="cd12195">
    <property type="entry name" value="CIPK_C"/>
    <property type="match status" value="1"/>
</dbReference>
<dbReference type="PROSITE" id="PS50816">
    <property type="entry name" value="NAF"/>
    <property type="match status" value="1"/>
</dbReference>
<keyword evidence="9" id="KW-0464">Manganese</keyword>
<evidence type="ECO:0000256" key="12">
    <source>
        <dbReference type="PROSITE-ProRule" id="PRU10141"/>
    </source>
</evidence>
<gene>
    <name evidence="16" type="ORF">Cni_G05415</name>
</gene>
<evidence type="ECO:0000259" key="14">
    <source>
        <dbReference type="PROSITE" id="PS50011"/>
    </source>
</evidence>
<dbReference type="Proteomes" id="UP001327560">
    <property type="component" value="Chromosome 2"/>
</dbReference>
<evidence type="ECO:0000256" key="1">
    <source>
        <dbReference type="ARBA" id="ARBA00001936"/>
    </source>
</evidence>
<evidence type="ECO:0000313" key="17">
    <source>
        <dbReference type="Proteomes" id="UP001327560"/>
    </source>
</evidence>
<dbReference type="Pfam" id="PF03822">
    <property type="entry name" value="NAF"/>
    <property type="match status" value="1"/>
</dbReference>
<dbReference type="GO" id="GO:0007165">
    <property type="term" value="P:signal transduction"/>
    <property type="evidence" value="ECO:0007669"/>
    <property type="project" value="InterPro"/>
</dbReference>
<dbReference type="InterPro" id="IPR008271">
    <property type="entry name" value="Ser/Thr_kinase_AS"/>
</dbReference>
<dbReference type="GO" id="GO:0004674">
    <property type="term" value="F:protein serine/threonine kinase activity"/>
    <property type="evidence" value="ECO:0007669"/>
    <property type="project" value="UniProtKB-KW"/>
</dbReference>